<proteinExistence type="predicted"/>
<dbReference type="EMBL" id="HADY01011680">
    <property type="protein sequence ID" value="SBP50165.1"/>
    <property type="molecule type" value="Transcribed_RNA"/>
</dbReference>
<dbReference type="AlphaFoldDB" id="A0A1A8A7J5"/>
<reference evidence="2" key="1">
    <citation type="submission" date="2016-05" db="EMBL/GenBank/DDBJ databases">
        <authorList>
            <person name="Lavstsen T."/>
            <person name="Jespersen J.S."/>
        </authorList>
    </citation>
    <scope>NUCLEOTIDE SEQUENCE</scope>
    <source>
        <tissue evidence="2">Brain</tissue>
    </source>
</reference>
<name>A0A1A8A7J5_NOTFU</name>
<organism evidence="2">
    <name type="scientific">Nothobranchius furzeri</name>
    <name type="common">Turquoise killifish</name>
    <dbReference type="NCBI Taxonomy" id="105023"/>
    <lineage>
        <taxon>Eukaryota</taxon>
        <taxon>Metazoa</taxon>
        <taxon>Chordata</taxon>
        <taxon>Craniata</taxon>
        <taxon>Vertebrata</taxon>
        <taxon>Euteleostomi</taxon>
        <taxon>Actinopterygii</taxon>
        <taxon>Neopterygii</taxon>
        <taxon>Teleostei</taxon>
        <taxon>Neoteleostei</taxon>
        <taxon>Acanthomorphata</taxon>
        <taxon>Ovalentaria</taxon>
        <taxon>Atherinomorphae</taxon>
        <taxon>Cyprinodontiformes</taxon>
        <taxon>Nothobranchiidae</taxon>
        <taxon>Nothobranchius</taxon>
    </lineage>
</organism>
<evidence type="ECO:0000256" key="1">
    <source>
        <dbReference type="SAM" id="MobiDB-lite"/>
    </source>
</evidence>
<gene>
    <name evidence="2" type="primary">Nfu_g_1_016278</name>
</gene>
<reference evidence="2" key="2">
    <citation type="submission" date="2016-06" db="EMBL/GenBank/DDBJ databases">
        <title>The genome of a short-lived fish provides insights into sex chromosome evolution and the genetic control of aging.</title>
        <authorList>
            <person name="Reichwald K."/>
            <person name="Felder M."/>
            <person name="Petzold A."/>
            <person name="Koch P."/>
            <person name="Groth M."/>
            <person name="Platzer M."/>
        </authorList>
    </citation>
    <scope>NUCLEOTIDE SEQUENCE</scope>
    <source>
        <tissue evidence="2">Brain</tissue>
    </source>
</reference>
<accession>A0A1A8A7J5</accession>
<feature type="compositionally biased region" description="Basic and acidic residues" evidence="1">
    <location>
        <begin position="64"/>
        <end position="80"/>
    </location>
</feature>
<sequence length="80" mass="9055">RPAGLLFYEQSADNPLGRSAKRYFAASVRSGRQTRFKHGTESGYRSEQNSDDVTPVREGAGSKPQERRERGSKQRVDRLN</sequence>
<feature type="region of interest" description="Disordered" evidence="1">
    <location>
        <begin position="32"/>
        <end position="80"/>
    </location>
</feature>
<feature type="non-terminal residue" evidence="2">
    <location>
        <position position="1"/>
    </location>
</feature>
<protein>
    <submittedName>
        <fullName evidence="2">Uncharacterized protein</fullName>
    </submittedName>
</protein>
<evidence type="ECO:0000313" key="2">
    <source>
        <dbReference type="EMBL" id="SBP50165.1"/>
    </source>
</evidence>